<name>A0ACC6L0E7_9SPHI</name>
<proteinExistence type="predicted"/>
<dbReference type="Proteomes" id="UP001246858">
    <property type="component" value="Unassembled WGS sequence"/>
</dbReference>
<evidence type="ECO:0000313" key="2">
    <source>
        <dbReference type="Proteomes" id="UP001246858"/>
    </source>
</evidence>
<protein>
    <submittedName>
        <fullName evidence="1">Sensor histidine kinase YesM</fullName>
    </submittedName>
</protein>
<gene>
    <name evidence="1" type="ORF">J2X78_003687</name>
</gene>
<comment type="caution">
    <text evidence="1">The sequence shown here is derived from an EMBL/GenBank/DDBJ whole genome shotgun (WGS) entry which is preliminary data.</text>
</comment>
<keyword evidence="1" id="KW-0808">Transferase</keyword>
<keyword evidence="2" id="KW-1185">Reference proteome</keyword>
<reference evidence="1" key="1">
    <citation type="submission" date="2023-07" db="EMBL/GenBank/DDBJ databases">
        <title>Sorghum-associated microbial communities from plants grown in Nebraska, USA.</title>
        <authorList>
            <person name="Schachtman D."/>
        </authorList>
    </citation>
    <scope>NUCLEOTIDE SEQUENCE</scope>
    <source>
        <strain evidence="1">2697</strain>
    </source>
</reference>
<organism evidence="1 2">
    <name type="scientific">Pedobacter africanus</name>
    <dbReference type="NCBI Taxonomy" id="151894"/>
    <lineage>
        <taxon>Bacteria</taxon>
        <taxon>Pseudomonadati</taxon>
        <taxon>Bacteroidota</taxon>
        <taxon>Sphingobacteriia</taxon>
        <taxon>Sphingobacteriales</taxon>
        <taxon>Sphingobacteriaceae</taxon>
        <taxon>Pedobacter</taxon>
    </lineage>
</organism>
<dbReference type="EMBL" id="JAVDTF010000003">
    <property type="protein sequence ID" value="MDR6785113.1"/>
    <property type="molecule type" value="Genomic_DNA"/>
</dbReference>
<sequence length="345" mass="38993">MEIEKDAVTTIFKQGIKIHVIFLLSLFVIAIVITLQSPDPEQVMPKAILVYLLMVACVYSGRWLGKQFPWKKSWLFLILIFCFLTCFFSVAGIFGMAYFLGYKDGADVSALVVITTLLVMLHVFAGTIITVIRMLTRQQIKESRILQYQAETELNLLTSKLSPHFLFNTLNNMYGLSREDPARVPELLLKLSDLLSYTLYSSDGPFVKLKEEVDCIKNFVALEKIRIGDRLALDVHIGGYNPSINIAPMVLIVFVENAFKHAKNTVRGSIQITLKLWADADFVYFELENTSGVQSAVFDNRPSGMGLVTTIKRLDLLYNDAYQLNHGTKDSRYVVKLKIPVHAAH</sequence>
<accession>A0ACC6L0E7</accession>
<evidence type="ECO:0000313" key="1">
    <source>
        <dbReference type="EMBL" id="MDR6785113.1"/>
    </source>
</evidence>
<keyword evidence="1" id="KW-0418">Kinase</keyword>